<reference evidence="1" key="2">
    <citation type="submission" date="2021-08" db="EMBL/GenBank/DDBJ databases">
        <authorList>
            <person name="Tani A."/>
            <person name="Ola A."/>
            <person name="Ogura Y."/>
            <person name="Katsura K."/>
            <person name="Hayashi T."/>
        </authorList>
    </citation>
    <scope>NUCLEOTIDE SEQUENCE</scope>
    <source>
        <strain evidence="1">NBRC 15686</strain>
    </source>
</reference>
<dbReference type="EMBL" id="BPRC01000001">
    <property type="protein sequence ID" value="GJE63243.1"/>
    <property type="molecule type" value="Genomic_DNA"/>
</dbReference>
<dbReference type="RefSeq" id="WP_238222047.1">
    <property type="nucleotide sequence ID" value="NZ_BAAADH010000020.1"/>
</dbReference>
<evidence type="ECO:0000313" key="1">
    <source>
        <dbReference type="EMBL" id="GJE63243.1"/>
    </source>
</evidence>
<organism evidence="1 2">
    <name type="scientific">Methylorubrum aminovorans</name>
    <dbReference type="NCBI Taxonomy" id="269069"/>
    <lineage>
        <taxon>Bacteria</taxon>
        <taxon>Pseudomonadati</taxon>
        <taxon>Pseudomonadota</taxon>
        <taxon>Alphaproteobacteria</taxon>
        <taxon>Hyphomicrobiales</taxon>
        <taxon>Methylobacteriaceae</taxon>
        <taxon>Methylorubrum</taxon>
    </lineage>
</organism>
<evidence type="ECO:0000313" key="2">
    <source>
        <dbReference type="Proteomes" id="UP001055039"/>
    </source>
</evidence>
<gene>
    <name evidence="1" type="ORF">LNAOJCKE_0437</name>
</gene>
<comment type="caution">
    <text evidence="1">The sequence shown here is derived from an EMBL/GenBank/DDBJ whole genome shotgun (WGS) entry which is preliminary data.</text>
</comment>
<reference evidence="1" key="1">
    <citation type="journal article" date="2021" name="Front. Microbiol.">
        <title>Comprehensive Comparative Genomics and Phenotyping of Methylobacterium Species.</title>
        <authorList>
            <person name="Alessa O."/>
            <person name="Ogura Y."/>
            <person name="Fujitani Y."/>
            <person name="Takami H."/>
            <person name="Hayashi T."/>
            <person name="Sahin N."/>
            <person name="Tani A."/>
        </authorList>
    </citation>
    <scope>NUCLEOTIDE SEQUENCE</scope>
    <source>
        <strain evidence="1">NBRC 15686</strain>
    </source>
</reference>
<name>A0ABQ4U893_9HYPH</name>
<keyword evidence="2" id="KW-1185">Reference proteome</keyword>
<protein>
    <submittedName>
        <fullName evidence="1">Uncharacterized protein</fullName>
    </submittedName>
</protein>
<proteinExistence type="predicted"/>
<dbReference type="Proteomes" id="UP001055039">
    <property type="component" value="Unassembled WGS sequence"/>
</dbReference>
<sequence length="320" mass="36585">MNPPKYVERWSNIEARKRENERQRTDWRYRRPYDPANATDEEHHHEWWRRTRPAVSNFQMKRGKRDYDRGLGKLEHWQGIYRLPRIVRRALKRPLAPLLMSGRRKVIAAVDALLTLIGRYHTSPRNFVGRGCGIGEDGGFLLDRRGLSGPYAPPGCSGLTEWSAREATQFLLEVGIIDRVTPKALMATQDRTGRSGFWMKATKDKATGRIKAEPIRYRLGRLYRSLFSKALGWSQPPEVPSGKSPVGENITSQDNRDIDVGAVGVSTGGELLAATRSPEEWLAMFKQIQLERYETDAAERKAAAMADLEMRKARRLARGW</sequence>
<accession>A0ABQ4U893</accession>